<reference evidence="5 6" key="1">
    <citation type="journal article" date="2016" name="Proc. Natl. Acad. Sci. U.S.A.">
        <title>Comparative genomics of biotechnologically important yeasts.</title>
        <authorList>
            <person name="Riley R."/>
            <person name="Haridas S."/>
            <person name="Wolfe K.H."/>
            <person name="Lopes M.R."/>
            <person name="Hittinger C.T."/>
            <person name="Goeker M."/>
            <person name="Salamov A.A."/>
            <person name="Wisecaver J.H."/>
            <person name="Long T.M."/>
            <person name="Calvey C.H."/>
            <person name="Aerts A.L."/>
            <person name="Barry K.W."/>
            <person name="Choi C."/>
            <person name="Clum A."/>
            <person name="Coughlan A.Y."/>
            <person name="Deshpande S."/>
            <person name="Douglass A.P."/>
            <person name="Hanson S.J."/>
            <person name="Klenk H.-P."/>
            <person name="LaButti K.M."/>
            <person name="Lapidus A."/>
            <person name="Lindquist E.A."/>
            <person name="Lipzen A.M."/>
            <person name="Meier-Kolthoff J.P."/>
            <person name="Ohm R.A."/>
            <person name="Otillar R.P."/>
            <person name="Pangilinan J.L."/>
            <person name="Peng Y."/>
            <person name="Rokas A."/>
            <person name="Rosa C.A."/>
            <person name="Scheuner C."/>
            <person name="Sibirny A.A."/>
            <person name="Slot J.C."/>
            <person name="Stielow J.B."/>
            <person name="Sun H."/>
            <person name="Kurtzman C.P."/>
            <person name="Blackwell M."/>
            <person name="Grigoriev I.V."/>
            <person name="Jeffries T.W."/>
        </authorList>
    </citation>
    <scope>NUCLEOTIDE SEQUENCE [LARGE SCALE GENOMIC DNA]</scope>
    <source>
        <strain evidence="5 6">NRRL Y-11557</strain>
    </source>
</reference>
<feature type="region of interest" description="Disordered" evidence="2">
    <location>
        <begin position="1"/>
        <end position="56"/>
    </location>
</feature>
<evidence type="ECO:0000313" key="6">
    <source>
        <dbReference type="Proteomes" id="UP000094385"/>
    </source>
</evidence>
<dbReference type="GO" id="GO:0005739">
    <property type="term" value="C:mitochondrion"/>
    <property type="evidence" value="ECO:0007669"/>
    <property type="project" value="UniProtKB-ARBA"/>
</dbReference>
<accession>A0A1E3PWB9</accession>
<gene>
    <name evidence="5" type="ORF">LIPSTDRAFT_6810</name>
</gene>
<organism evidence="5 6">
    <name type="scientific">Lipomyces starkeyi NRRL Y-11557</name>
    <dbReference type="NCBI Taxonomy" id="675824"/>
    <lineage>
        <taxon>Eukaryota</taxon>
        <taxon>Fungi</taxon>
        <taxon>Dikarya</taxon>
        <taxon>Ascomycota</taxon>
        <taxon>Saccharomycotina</taxon>
        <taxon>Lipomycetes</taxon>
        <taxon>Lipomycetales</taxon>
        <taxon>Lipomycetaceae</taxon>
        <taxon>Lipomyces</taxon>
    </lineage>
</organism>
<comment type="similarity">
    <text evidence="1">Belongs to the RMD1/sif2 family.</text>
</comment>
<feature type="compositionally biased region" description="Basic and acidic residues" evidence="2">
    <location>
        <begin position="117"/>
        <end position="130"/>
    </location>
</feature>
<evidence type="ECO:0000313" key="5">
    <source>
        <dbReference type="EMBL" id="ODQ69620.1"/>
    </source>
</evidence>
<feature type="region of interest" description="Disordered" evidence="2">
    <location>
        <begin position="191"/>
        <end position="211"/>
    </location>
</feature>
<feature type="region of interest" description="Disordered" evidence="2">
    <location>
        <begin position="79"/>
        <end position="100"/>
    </location>
</feature>
<sequence>MSAPRSQPNRSPSILVTDARTTPITPSSHAQSSSTEPSPHRLPPPRRFSITPFSPGSSNGHRYANISVSNLLFDHGASDIPSSRHRASPPPTAPANFAPYSTFGRRHTLRHAVRFEDMPMRANPRQRDPRMVVSTRGVDGNISKQRRQRRRRQEYQRSDEPPTPYRDVSSDEEYTDDEDEQYKYDKVIYLPMPLSPPRSPGPTTSASTSETRRVTAFLTAEGYHLGKITSFLTKNHGVKGARVFAAGSPDAALYVPYGLPLLPGRSGWRIRSGGEVKQAMPSLIDKGDDLDAAEDNNDYHDLLQRKAELFVFAYGVMVFWNFTETQERDILADITFADSDNNLGMITKTIPEGDREIEEFSFEYSRTSKSPRISNDVMTLRAVGGNADIKHKLTMSHGIAQSTKLSYFETKMENITMMELESVPKQLALQGSLGKLTREDIMKIEGSLFKLRVDVNLSSSVLDVPEFFWDEEPEMHAFYTAVREYLEIKQRIKVLNQRCKVFLDLADILADSIAETNMSRITWIIIGLIVVSLMVTTLEIVLRFETLSKLKSPQMPEA</sequence>
<evidence type="ECO:0000256" key="1">
    <source>
        <dbReference type="ARBA" id="ARBA00008306"/>
    </source>
</evidence>
<dbReference type="Proteomes" id="UP000094385">
    <property type="component" value="Unassembled WGS sequence"/>
</dbReference>
<dbReference type="Pfam" id="PF02582">
    <property type="entry name" value="DUF155"/>
    <property type="match status" value="1"/>
</dbReference>
<name>A0A1E3PWB9_LIPST</name>
<keyword evidence="3" id="KW-1133">Transmembrane helix</keyword>
<protein>
    <recommendedName>
        <fullName evidence="4">DUF155 domain-containing protein</fullName>
    </recommendedName>
</protein>
<dbReference type="OrthoDB" id="18302at2759"/>
<dbReference type="AlphaFoldDB" id="A0A1E3PWB9"/>
<dbReference type="PANTHER" id="PTHR16255">
    <property type="entry name" value="REQUIRED FOR MEIOTIC NUCLEAR DIVISION PROTEIN 1 HOMOLOG"/>
    <property type="match status" value="1"/>
</dbReference>
<feature type="compositionally biased region" description="Polar residues" evidence="2">
    <location>
        <begin position="1"/>
        <end position="37"/>
    </location>
</feature>
<keyword evidence="3" id="KW-0812">Transmembrane</keyword>
<feature type="region of interest" description="Disordered" evidence="2">
    <location>
        <begin position="117"/>
        <end position="178"/>
    </location>
</feature>
<dbReference type="EMBL" id="KV454303">
    <property type="protein sequence ID" value="ODQ69620.1"/>
    <property type="molecule type" value="Genomic_DNA"/>
</dbReference>
<keyword evidence="3" id="KW-0472">Membrane</keyword>
<feature type="domain" description="DUF155" evidence="4">
    <location>
        <begin position="309"/>
        <end position="496"/>
    </location>
</feature>
<feature type="transmembrane region" description="Helical" evidence="3">
    <location>
        <begin position="521"/>
        <end position="542"/>
    </location>
</feature>
<keyword evidence="6" id="KW-1185">Reference proteome</keyword>
<dbReference type="InterPro" id="IPR051624">
    <property type="entry name" value="RMD1/Sad1-interacting"/>
</dbReference>
<proteinExistence type="inferred from homology"/>
<evidence type="ECO:0000256" key="3">
    <source>
        <dbReference type="SAM" id="Phobius"/>
    </source>
</evidence>
<dbReference type="InterPro" id="IPR003734">
    <property type="entry name" value="DUF155"/>
</dbReference>
<evidence type="ECO:0000256" key="2">
    <source>
        <dbReference type="SAM" id="MobiDB-lite"/>
    </source>
</evidence>
<evidence type="ECO:0000259" key="4">
    <source>
        <dbReference type="Pfam" id="PF02582"/>
    </source>
</evidence>
<dbReference type="PANTHER" id="PTHR16255:SF4">
    <property type="entry name" value="SPORULATION PROTEIN RMD8"/>
    <property type="match status" value="1"/>
</dbReference>